<evidence type="ECO:0000313" key="2">
    <source>
        <dbReference type="EMBL" id="KAK3693438.1"/>
    </source>
</evidence>
<dbReference type="Proteomes" id="UP001270362">
    <property type="component" value="Unassembled WGS sequence"/>
</dbReference>
<dbReference type="EMBL" id="JAULSO010000001">
    <property type="protein sequence ID" value="KAK3693438.1"/>
    <property type="molecule type" value="Genomic_DNA"/>
</dbReference>
<keyword evidence="3" id="KW-1185">Reference proteome</keyword>
<proteinExistence type="predicted"/>
<evidence type="ECO:0000313" key="3">
    <source>
        <dbReference type="Proteomes" id="UP001270362"/>
    </source>
</evidence>
<feature type="coiled-coil region" evidence="1">
    <location>
        <begin position="11"/>
        <end position="87"/>
    </location>
</feature>
<sequence length="227" mass="26546">MAIGIIISRHIKREEQQNVEINDLAKQIEKRDKTIEKLEEDNEIAKRDKATEKLKTEEEIKTRDETIKKLENEVAEVKRSYHKITTALSHRYLLERFPHGVKKWTKDDREEVGWEASLKRIRVMKNLGNKRTANTASLELVNCKMSALAGLYDLLSEEIHKFRSKSGVDFDPSHWKKEVCMIFEALKPTVTGGTIRCQINWKLELQRYLPLLPESHSKEHAEQVDKK</sequence>
<reference evidence="2" key="2">
    <citation type="submission" date="2023-06" db="EMBL/GenBank/DDBJ databases">
        <authorList>
            <consortium name="Lawrence Berkeley National Laboratory"/>
            <person name="Haridas S."/>
            <person name="Hensen N."/>
            <person name="Bonometti L."/>
            <person name="Westerberg I."/>
            <person name="Brannstrom I.O."/>
            <person name="Guillou S."/>
            <person name="Cros-Aarteil S."/>
            <person name="Calhoun S."/>
            <person name="Kuo A."/>
            <person name="Mondo S."/>
            <person name="Pangilinan J."/>
            <person name="Riley R."/>
            <person name="Labutti K."/>
            <person name="Andreopoulos B."/>
            <person name="Lipzen A."/>
            <person name="Chen C."/>
            <person name="Yanf M."/>
            <person name="Daum C."/>
            <person name="Ng V."/>
            <person name="Clum A."/>
            <person name="Steindorff A."/>
            <person name="Ohm R."/>
            <person name="Martin F."/>
            <person name="Silar P."/>
            <person name="Natvig D."/>
            <person name="Lalanne C."/>
            <person name="Gautier V."/>
            <person name="Ament-Velasquez S.L."/>
            <person name="Kruys A."/>
            <person name="Hutchinson M.I."/>
            <person name="Powell A.J."/>
            <person name="Barry K."/>
            <person name="Miller A.N."/>
            <person name="Grigoriev I.V."/>
            <person name="Debuchy R."/>
            <person name="Gladieux P."/>
            <person name="Thoren M.H."/>
            <person name="Johannesson H."/>
        </authorList>
    </citation>
    <scope>NUCLEOTIDE SEQUENCE</scope>
    <source>
        <strain evidence="2">CBS 314.62</strain>
    </source>
</reference>
<evidence type="ECO:0000256" key="1">
    <source>
        <dbReference type="SAM" id="Coils"/>
    </source>
</evidence>
<dbReference type="AlphaFoldDB" id="A0AAE0XHG3"/>
<organism evidence="2 3">
    <name type="scientific">Podospora appendiculata</name>
    <dbReference type="NCBI Taxonomy" id="314037"/>
    <lineage>
        <taxon>Eukaryota</taxon>
        <taxon>Fungi</taxon>
        <taxon>Dikarya</taxon>
        <taxon>Ascomycota</taxon>
        <taxon>Pezizomycotina</taxon>
        <taxon>Sordariomycetes</taxon>
        <taxon>Sordariomycetidae</taxon>
        <taxon>Sordariales</taxon>
        <taxon>Podosporaceae</taxon>
        <taxon>Podospora</taxon>
    </lineage>
</organism>
<gene>
    <name evidence="2" type="ORF">B0T22DRAFT_449815</name>
</gene>
<reference evidence="2" key="1">
    <citation type="journal article" date="2023" name="Mol. Phylogenet. Evol.">
        <title>Genome-scale phylogeny and comparative genomics of the fungal order Sordariales.</title>
        <authorList>
            <person name="Hensen N."/>
            <person name="Bonometti L."/>
            <person name="Westerberg I."/>
            <person name="Brannstrom I.O."/>
            <person name="Guillou S."/>
            <person name="Cros-Aarteil S."/>
            <person name="Calhoun S."/>
            <person name="Haridas S."/>
            <person name="Kuo A."/>
            <person name="Mondo S."/>
            <person name="Pangilinan J."/>
            <person name="Riley R."/>
            <person name="LaButti K."/>
            <person name="Andreopoulos B."/>
            <person name="Lipzen A."/>
            <person name="Chen C."/>
            <person name="Yan M."/>
            <person name="Daum C."/>
            <person name="Ng V."/>
            <person name="Clum A."/>
            <person name="Steindorff A."/>
            <person name="Ohm R.A."/>
            <person name="Martin F."/>
            <person name="Silar P."/>
            <person name="Natvig D.O."/>
            <person name="Lalanne C."/>
            <person name="Gautier V."/>
            <person name="Ament-Velasquez S.L."/>
            <person name="Kruys A."/>
            <person name="Hutchinson M.I."/>
            <person name="Powell A.J."/>
            <person name="Barry K."/>
            <person name="Miller A.N."/>
            <person name="Grigoriev I.V."/>
            <person name="Debuchy R."/>
            <person name="Gladieux P."/>
            <person name="Hiltunen Thoren M."/>
            <person name="Johannesson H."/>
        </authorList>
    </citation>
    <scope>NUCLEOTIDE SEQUENCE</scope>
    <source>
        <strain evidence="2">CBS 314.62</strain>
    </source>
</reference>
<protein>
    <submittedName>
        <fullName evidence="2">Uncharacterized protein</fullName>
    </submittedName>
</protein>
<name>A0AAE0XHG3_9PEZI</name>
<accession>A0AAE0XHG3</accession>
<comment type="caution">
    <text evidence="2">The sequence shown here is derived from an EMBL/GenBank/DDBJ whole genome shotgun (WGS) entry which is preliminary data.</text>
</comment>
<keyword evidence="1" id="KW-0175">Coiled coil</keyword>